<dbReference type="OrthoDB" id="9805815at2"/>
<evidence type="ECO:0000259" key="4">
    <source>
        <dbReference type="PROSITE" id="PS00083"/>
    </source>
</evidence>
<evidence type="ECO:0000256" key="3">
    <source>
        <dbReference type="ARBA" id="ARBA00023002"/>
    </source>
</evidence>
<dbReference type="EC" id="1.13.11.3" evidence="5"/>
<sequence length="214" mass="23957">MSFRPIDSPLPLRETASQTAGPYVHIGLAPRQAGFEIFENDFGPVLVTPQTRGRRIRIEGTVIDGSGTLVRDALLECWQANADGRYAHPGDRQSGQPLDPAFRGWGRACTDFDTGLYAFDTIKPGRVVGRNGRRMAPHVNLWVVARGINLGLNTRIYFDDEPEANAEDPVINLIEWQVRRQTLIARSEGERDGVMVYRFDVRLQGEGETVFFDV</sequence>
<evidence type="ECO:0000256" key="1">
    <source>
        <dbReference type="ARBA" id="ARBA00007825"/>
    </source>
</evidence>
<dbReference type="RefSeq" id="WP_054019141.1">
    <property type="nucleotide sequence ID" value="NZ_BBYR01000013.1"/>
</dbReference>
<name>A0A0K8NXF4_PISS1</name>
<dbReference type="InterPro" id="IPR012786">
    <property type="entry name" value="Protocat_dOase_a"/>
</dbReference>
<protein>
    <submittedName>
        <fullName evidence="5">Protocatechuate 3,4-dioxygenase, alpha chain</fullName>
        <ecNumber evidence="5">1.13.11.3</ecNumber>
    </submittedName>
</protein>
<keyword evidence="3 5" id="KW-0560">Oxidoreductase</keyword>
<dbReference type="Proteomes" id="UP000037660">
    <property type="component" value="Unassembled WGS sequence"/>
</dbReference>
<comment type="similarity">
    <text evidence="1">Belongs to the intradiol ring-cleavage dioxygenase family.</text>
</comment>
<gene>
    <name evidence="5" type="ORF">ISF6_0626</name>
</gene>
<evidence type="ECO:0000313" key="5">
    <source>
        <dbReference type="EMBL" id="GAP35061.1"/>
    </source>
</evidence>
<dbReference type="PANTHER" id="PTHR33711">
    <property type="entry name" value="DIOXYGENASE, PUTATIVE (AFU_ORTHOLOGUE AFUA_2G02910)-RELATED"/>
    <property type="match status" value="1"/>
</dbReference>
<dbReference type="CDD" id="cd03463">
    <property type="entry name" value="3_4-PCD_alpha"/>
    <property type="match status" value="1"/>
</dbReference>
<dbReference type="GO" id="GO:0008199">
    <property type="term" value="F:ferric iron binding"/>
    <property type="evidence" value="ECO:0007669"/>
    <property type="project" value="InterPro"/>
</dbReference>
<reference evidence="6" key="1">
    <citation type="submission" date="2015-07" db="EMBL/GenBank/DDBJ databases">
        <title>Discovery of a poly(ethylene terephthalate assimilation.</title>
        <authorList>
            <person name="Yoshida S."/>
            <person name="Hiraga K."/>
            <person name="Takehana T."/>
            <person name="Taniguchi I."/>
            <person name="Yamaji H."/>
            <person name="Maeda Y."/>
            <person name="Toyohara K."/>
            <person name="Miyamoto K."/>
            <person name="Kimura Y."/>
            <person name="Oda K."/>
        </authorList>
    </citation>
    <scope>NUCLEOTIDE SEQUENCE [LARGE SCALE GENOMIC DNA]</scope>
    <source>
        <strain evidence="6">NBRC 110686 / TISTR 2288 / 201-F6</strain>
    </source>
</reference>
<dbReference type="InterPro" id="IPR015889">
    <property type="entry name" value="Intradiol_dOase_core"/>
</dbReference>
<dbReference type="AlphaFoldDB" id="A0A0K8NXF4"/>
<evidence type="ECO:0000313" key="6">
    <source>
        <dbReference type="Proteomes" id="UP000037660"/>
    </source>
</evidence>
<accession>A0A0K8NXF4</accession>
<reference evidence="5 6" key="2">
    <citation type="journal article" date="2016" name="Science">
        <title>A bacterium that degrades and assimilates poly(ethylene terephthalate).</title>
        <authorList>
            <person name="Yoshida S."/>
            <person name="Hiraga K."/>
            <person name="Takehana T."/>
            <person name="Taniguchi I."/>
            <person name="Yamaji H."/>
            <person name="Maeda Y."/>
            <person name="Toyohara K."/>
            <person name="Miyamoto K."/>
            <person name="Kimura Y."/>
            <person name="Oda K."/>
        </authorList>
    </citation>
    <scope>NUCLEOTIDE SEQUENCE [LARGE SCALE GENOMIC DNA]</scope>
    <source>
        <strain evidence="6">NBRC 110686 / TISTR 2288 / 201-F6</strain>
    </source>
</reference>
<dbReference type="NCBIfam" id="TIGR02423">
    <property type="entry name" value="protocat_alph"/>
    <property type="match status" value="1"/>
</dbReference>
<dbReference type="STRING" id="1547922.ISF6_0626"/>
<keyword evidence="2 5" id="KW-0223">Dioxygenase</keyword>
<dbReference type="Gene3D" id="2.60.130.10">
    <property type="entry name" value="Aromatic compound dioxygenase"/>
    <property type="match status" value="1"/>
</dbReference>
<dbReference type="Pfam" id="PF00775">
    <property type="entry name" value="Dioxygenase_C"/>
    <property type="match status" value="1"/>
</dbReference>
<evidence type="ECO:0000256" key="2">
    <source>
        <dbReference type="ARBA" id="ARBA00022964"/>
    </source>
</evidence>
<proteinExistence type="inferred from homology"/>
<organism evidence="5 6">
    <name type="scientific">Piscinibacter sakaiensis</name>
    <name type="common">Ideonella sakaiensis</name>
    <dbReference type="NCBI Taxonomy" id="1547922"/>
    <lineage>
        <taxon>Bacteria</taxon>
        <taxon>Pseudomonadati</taxon>
        <taxon>Pseudomonadota</taxon>
        <taxon>Betaproteobacteria</taxon>
        <taxon>Burkholderiales</taxon>
        <taxon>Sphaerotilaceae</taxon>
        <taxon>Piscinibacter</taxon>
    </lineage>
</organism>
<dbReference type="InterPro" id="IPR000627">
    <property type="entry name" value="Intradiol_dOase_C"/>
</dbReference>
<dbReference type="InterPro" id="IPR050770">
    <property type="entry name" value="Intradiol_RC_Dioxygenase"/>
</dbReference>
<comment type="caution">
    <text evidence="5">The sequence shown here is derived from an EMBL/GenBank/DDBJ whole genome shotgun (WGS) entry which is preliminary data.</text>
</comment>
<dbReference type="EMBL" id="BBYR01000013">
    <property type="protein sequence ID" value="GAP35061.1"/>
    <property type="molecule type" value="Genomic_DNA"/>
</dbReference>
<dbReference type="SUPFAM" id="SSF49482">
    <property type="entry name" value="Aromatic compound dioxygenase"/>
    <property type="match status" value="1"/>
</dbReference>
<dbReference type="PROSITE" id="PS00083">
    <property type="entry name" value="INTRADIOL_DIOXYGENAS"/>
    <property type="match status" value="1"/>
</dbReference>
<keyword evidence="6" id="KW-1185">Reference proteome</keyword>
<dbReference type="PANTHER" id="PTHR33711:SF9">
    <property type="entry name" value="PROTOCATECHUATE 3,4-DIOXYGENASE ALPHA CHAIN"/>
    <property type="match status" value="1"/>
</dbReference>
<dbReference type="GO" id="GO:0018578">
    <property type="term" value="F:protocatechuate 3,4-dioxygenase activity"/>
    <property type="evidence" value="ECO:0007669"/>
    <property type="project" value="UniProtKB-EC"/>
</dbReference>
<feature type="domain" description="Intradiol ring-cleavage dioxygenases" evidence="4">
    <location>
        <begin position="58"/>
        <end position="86"/>
    </location>
</feature>